<protein>
    <submittedName>
        <fullName evidence="4">1-acyl-sn-glycerol-3-phosphate acyltransferase</fullName>
    </submittedName>
</protein>
<dbReference type="PANTHER" id="PTHR10434">
    <property type="entry name" value="1-ACYL-SN-GLYCEROL-3-PHOSPHATE ACYLTRANSFERASE"/>
    <property type="match status" value="1"/>
</dbReference>
<dbReference type="GO" id="GO:0003841">
    <property type="term" value="F:1-acylglycerol-3-phosphate O-acyltransferase activity"/>
    <property type="evidence" value="ECO:0007669"/>
    <property type="project" value="TreeGrafter"/>
</dbReference>
<accession>A0A3D4S3V6</accession>
<dbReference type="PANTHER" id="PTHR10434:SF40">
    <property type="entry name" value="1-ACYL-SN-GLYCEROL-3-PHOSPHATE ACYLTRANSFERASE"/>
    <property type="match status" value="1"/>
</dbReference>
<evidence type="ECO:0000313" key="5">
    <source>
        <dbReference type="Proteomes" id="UP000262195"/>
    </source>
</evidence>
<feature type="domain" description="Phospholipid/glycerol acyltransferase" evidence="3">
    <location>
        <begin position="35"/>
        <end position="145"/>
    </location>
</feature>
<dbReference type="Pfam" id="PF01553">
    <property type="entry name" value="Acyltransferase"/>
    <property type="match status" value="1"/>
</dbReference>
<evidence type="ECO:0000256" key="2">
    <source>
        <dbReference type="ARBA" id="ARBA00023315"/>
    </source>
</evidence>
<gene>
    <name evidence="4" type="ORF">DIW15_01240</name>
</gene>
<dbReference type="InterPro" id="IPR002123">
    <property type="entry name" value="Plipid/glycerol_acylTrfase"/>
</dbReference>
<dbReference type="CDD" id="cd07989">
    <property type="entry name" value="LPLAT_AGPAT-like"/>
    <property type="match status" value="1"/>
</dbReference>
<evidence type="ECO:0000259" key="3">
    <source>
        <dbReference type="SMART" id="SM00563"/>
    </source>
</evidence>
<name>A0A3D4S3V6_9ENTE</name>
<dbReference type="AlphaFoldDB" id="A0A3D4S3V6"/>
<reference evidence="4 5" key="1">
    <citation type="journal article" date="2018" name="Nat. Biotechnol.">
        <title>A standardized bacterial taxonomy based on genome phylogeny substantially revises the tree of life.</title>
        <authorList>
            <person name="Parks D.H."/>
            <person name="Chuvochina M."/>
            <person name="Waite D.W."/>
            <person name="Rinke C."/>
            <person name="Skarshewski A."/>
            <person name="Chaumeil P.A."/>
            <person name="Hugenholtz P."/>
        </authorList>
    </citation>
    <scope>NUCLEOTIDE SEQUENCE [LARGE SCALE GENOMIC DNA]</scope>
    <source>
        <strain evidence="4">UBA11306</strain>
    </source>
</reference>
<dbReference type="STRING" id="1121105.GCA_000421665_01194"/>
<proteinExistence type="predicted"/>
<dbReference type="GO" id="GO:0006654">
    <property type="term" value="P:phosphatidic acid biosynthetic process"/>
    <property type="evidence" value="ECO:0007669"/>
    <property type="project" value="TreeGrafter"/>
</dbReference>
<comment type="caution">
    <text evidence="4">The sequence shown here is derived from an EMBL/GenBank/DDBJ whole genome shotgun (WGS) entry which is preliminary data.</text>
</comment>
<evidence type="ECO:0000256" key="1">
    <source>
        <dbReference type="ARBA" id="ARBA00022679"/>
    </source>
</evidence>
<keyword evidence="2 4" id="KW-0012">Acyltransferase</keyword>
<dbReference type="SMART" id="SM00563">
    <property type="entry name" value="PlsC"/>
    <property type="match status" value="1"/>
</dbReference>
<evidence type="ECO:0000313" key="4">
    <source>
        <dbReference type="EMBL" id="HCS93316.1"/>
    </source>
</evidence>
<dbReference type="SUPFAM" id="SSF69593">
    <property type="entry name" value="Glycerol-3-phosphate (1)-acyltransferase"/>
    <property type="match status" value="1"/>
</dbReference>
<dbReference type="EMBL" id="DQHO01000009">
    <property type="protein sequence ID" value="HCS93316.1"/>
    <property type="molecule type" value="Genomic_DNA"/>
</dbReference>
<sequence>MFFKIVLLLVKWLIWLLNGRIHIEGKENIPTDSGYVIAAPHHSWMDPVAIAIAFQPTPLIFMAKKELFQNPLFGWFIKKLGAFPVDRAKPGPSVIKYPVNEIKKNKKALLIFPSGTRHSENLKNGTGTIARLAKTPVVPAVYNGPLQLKNILKRQKMIVRIDKPIIIDSKEKLAEFNDVLTASYEKNDVNWDLFKDK</sequence>
<keyword evidence="1 4" id="KW-0808">Transferase</keyword>
<dbReference type="Proteomes" id="UP000262195">
    <property type="component" value="Unassembled WGS sequence"/>
</dbReference>
<organism evidence="4 5">
    <name type="scientific">Bavariicoccus seileri</name>
    <dbReference type="NCBI Taxonomy" id="549685"/>
    <lineage>
        <taxon>Bacteria</taxon>
        <taxon>Bacillati</taxon>
        <taxon>Bacillota</taxon>
        <taxon>Bacilli</taxon>
        <taxon>Lactobacillales</taxon>
        <taxon>Enterococcaceae</taxon>
        <taxon>Bavariicoccus</taxon>
    </lineage>
</organism>